<dbReference type="GO" id="GO:0046496">
    <property type="term" value="P:nicotinamide nucleotide metabolic process"/>
    <property type="evidence" value="ECO:0007669"/>
    <property type="project" value="UniProtKB-ARBA"/>
</dbReference>
<comment type="subunit">
    <text evidence="4">Homodimer.</text>
</comment>
<dbReference type="Pfam" id="PF00834">
    <property type="entry name" value="Ribul_P_3_epim"/>
    <property type="match status" value="1"/>
</dbReference>
<comment type="caution">
    <text evidence="11">The sequence shown here is derived from an EMBL/GenBank/DDBJ whole genome shotgun (WGS) entry which is preliminary data.</text>
</comment>
<evidence type="ECO:0000313" key="12">
    <source>
        <dbReference type="Proteomes" id="UP000228496"/>
    </source>
</evidence>
<gene>
    <name evidence="11" type="ORF">COV29_00655</name>
</gene>
<keyword evidence="7" id="KW-0408">Iron</keyword>
<dbReference type="Proteomes" id="UP000228496">
    <property type="component" value="Unassembled WGS sequence"/>
</dbReference>
<dbReference type="SUPFAM" id="SSF51366">
    <property type="entry name" value="Ribulose-phoshate binding barrel"/>
    <property type="match status" value="1"/>
</dbReference>
<dbReference type="GO" id="GO:0005975">
    <property type="term" value="P:carbohydrate metabolic process"/>
    <property type="evidence" value="ECO:0007669"/>
    <property type="project" value="InterPro"/>
</dbReference>
<dbReference type="GO" id="GO:0046872">
    <property type="term" value="F:metal ion binding"/>
    <property type="evidence" value="ECO:0007669"/>
    <property type="project" value="UniProtKB-KW"/>
</dbReference>
<keyword evidence="5" id="KW-0479">Metal-binding</keyword>
<dbReference type="InterPro" id="IPR013785">
    <property type="entry name" value="Aldolase_TIM"/>
</dbReference>
<reference evidence="11 12" key="1">
    <citation type="submission" date="2017-09" db="EMBL/GenBank/DDBJ databases">
        <title>Depth-based differentiation of microbial function through sediment-hosted aquifers and enrichment of novel symbionts in the deep terrestrial subsurface.</title>
        <authorList>
            <person name="Probst A.J."/>
            <person name="Ladd B."/>
            <person name="Jarett J.K."/>
            <person name="Geller-Mcgrath D.E."/>
            <person name="Sieber C.M."/>
            <person name="Emerson J.B."/>
            <person name="Anantharaman K."/>
            <person name="Thomas B.C."/>
            <person name="Malmstrom R."/>
            <person name="Stieglmeier M."/>
            <person name="Klingl A."/>
            <person name="Woyke T."/>
            <person name="Ryan C.M."/>
            <person name="Banfield J.F."/>
        </authorList>
    </citation>
    <scope>NUCLEOTIDE SEQUENCE [LARGE SCALE GENOMIC DNA]</scope>
    <source>
        <strain evidence="11">CG10_big_fil_rev_8_21_14_0_10_36_16</strain>
    </source>
</reference>
<dbReference type="CDD" id="cd00429">
    <property type="entry name" value="RPE"/>
    <property type="match status" value="1"/>
</dbReference>
<evidence type="ECO:0000256" key="10">
    <source>
        <dbReference type="ARBA" id="ARBA00023277"/>
    </source>
</evidence>
<dbReference type="GO" id="GO:0016857">
    <property type="term" value="F:racemase and epimerase activity, acting on carbohydrates and derivatives"/>
    <property type="evidence" value="ECO:0007669"/>
    <property type="project" value="InterPro"/>
</dbReference>
<keyword evidence="6" id="KW-0862">Zinc</keyword>
<dbReference type="EMBL" id="PCXQ01000002">
    <property type="protein sequence ID" value="PJE51478.1"/>
    <property type="molecule type" value="Genomic_DNA"/>
</dbReference>
<dbReference type="NCBIfam" id="NF004076">
    <property type="entry name" value="PRK05581.1-4"/>
    <property type="match status" value="1"/>
</dbReference>
<evidence type="ECO:0000256" key="4">
    <source>
        <dbReference type="ARBA" id="ARBA00011738"/>
    </source>
</evidence>
<evidence type="ECO:0000256" key="6">
    <source>
        <dbReference type="ARBA" id="ARBA00022833"/>
    </source>
</evidence>
<evidence type="ECO:0000256" key="5">
    <source>
        <dbReference type="ARBA" id="ARBA00022723"/>
    </source>
</evidence>
<evidence type="ECO:0000256" key="7">
    <source>
        <dbReference type="ARBA" id="ARBA00023004"/>
    </source>
</evidence>
<evidence type="ECO:0000256" key="8">
    <source>
        <dbReference type="ARBA" id="ARBA00023211"/>
    </source>
</evidence>
<sequence length="216" mass="24540">MFVEIIPSILVKTKEEFEEKIKTAEEVAGVDRIHLDIADGSFVPNSTINGFNEITNVSTDIKIGVHLMVQKPENQIQRWLETDVDKFVVHVESTKRMEQIINDLKENDKIVGIALNPNTSIDDLADYIDEIDFVHFMTVDPGFYGSKFVPEVIEKIKDFHFYYSDVPIEVDGSVNPETIGLLAEAGVSKFIVGSYFWKSKNKKEALETLNKIIENK</sequence>
<dbReference type="GO" id="GO:0006163">
    <property type="term" value="P:purine nucleotide metabolic process"/>
    <property type="evidence" value="ECO:0007669"/>
    <property type="project" value="UniProtKB-ARBA"/>
</dbReference>
<comment type="cofactor">
    <cofactor evidence="1">
        <name>Mn(2+)</name>
        <dbReference type="ChEBI" id="CHEBI:29035"/>
    </cofactor>
</comment>
<dbReference type="FunFam" id="3.20.20.70:FF:000191">
    <property type="entry name" value="ribulose-phosphate 3-epimerase isoform X2"/>
    <property type="match status" value="1"/>
</dbReference>
<evidence type="ECO:0000256" key="3">
    <source>
        <dbReference type="ARBA" id="ARBA00001954"/>
    </source>
</evidence>
<evidence type="ECO:0000256" key="2">
    <source>
        <dbReference type="ARBA" id="ARBA00001947"/>
    </source>
</evidence>
<dbReference type="PROSITE" id="PS01085">
    <property type="entry name" value="RIBUL_P_3_EPIMER_1"/>
    <property type="match status" value="1"/>
</dbReference>
<protein>
    <submittedName>
        <fullName evidence="11">Ribulose-phosphate 3-epimerase</fullName>
    </submittedName>
</protein>
<dbReference type="GO" id="GO:1901135">
    <property type="term" value="P:carbohydrate derivative metabolic process"/>
    <property type="evidence" value="ECO:0007669"/>
    <property type="project" value="UniProtKB-ARBA"/>
</dbReference>
<evidence type="ECO:0000256" key="9">
    <source>
        <dbReference type="ARBA" id="ARBA00023235"/>
    </source>
</evidence>
<keyword evidence="10" id="KW-0119">Carbohydrate metabolism</keyword>
<keyword evidence="9" id="KW-0413">Isomerase</keyword>
<evidence type="ECO:0000256" key="1">
    <source>
        <dbReference type="ARBA" id="ARBA00001936"/>
    </source>
</evidence>
<comment type="cofactor">
    <cofactor evidence="3">
        <name>Fe(2+)</name>
        <dbReference type="ChEBI" id="CHEBI:29033"/>
    </cofactor>
</comment>
<dbReference type="AlphaFoldDB" id="A0A2J0Q8D4"/>
<comment type="cofactor">
    <cofactor evidence="2">
        <name>Zn(2+)</name>
        <dbReference type="ChEBI" id="CHEBI:29105"/>
    </cofactor>
</comment>
<organism evidence="11 12">
    <name type="scientific">Candidatus Yanofskybacteria bacterium CG10_big_fil_rev_8_21_14_0_10_36_16</name>
    <dbReference type="NCBI Taxonomy" id="1975096"/>
    <lineage>
        <taxon>Bacteria</taxon>
        <taxon>Candidatus Yanofskyibacteriota</taxon>
    </lineage>
</organism>
<dbReference type="Gene3D" id="3.20.20.70">
    <property type="entry name" value="Aldolase class I"/>
    <property type="match status" value="1"/>
</dbReference>
<name>A0A2J0Q8D4_9BACT</name>
<dbReference type="InterPro" id="IPR000056">
    <property type="entry name" value="Ribul_P_3_epim-like"/>
</dbReference>
<dbReference type="InterPro" id="IPR011060">
    <property type="entry name" value="RibuloseP-bd_barrel"/>
</dbReference>
<dbReference type="GO" id="GO:0006091">
    <property type="term" value="P:generation of precursor metabolites and energy"/>
    <property type="evidence" value="ECO:0007669"/>
    <property type="project" value="UniProtKB-ARBA"/>
</dbReference>
<dbReference type="PANTHER" id="PTHR11749">
    <property type="entry name" value="RIBULOSE-5-PHOSPHATE-3-EPIMERASE"/>
    <property type="match status" value="1"/>
</dbReference>
<evidence type="ECO:0000313" key="11">
    <source>
        <dbReference type="EMBL" id="PJE51478.1"/>
    </source>
</evidence>
<accession>A0A2J0Q8D4</accession>
<proteinExistence type="predicted"/>
<keyword evidence="8" id="KW-0464">Manganese</keyword>